<name>A0A4Z0M624_9GAMM</name>
<proteinExistence type="predicted"/>
<gene>
    <name evidence="1" type="ORF">E4634_03690</name>
</gene>
<dbReference type="Proteomes" id="UP000298050">
    <property type="component" value="Unassembled WGS sequence"/>
</dbReference>
<dbReference type="RefSeq" id="WP_135441263.1">
    <property type="nucleotide sequence ID" value="NZ_SRLE01000004.1"/>
</dbReference>
<dbReference type="EMBL" id="SRLE01000004">
    <property type="protein sequence ID" value="TGD75122.1"/>
    <property type="molecule type" value="Genomic_DNA"/>
</dbReference>
<protein>
    <submittedName>
        <fullName evidence="1">Uncharacterized protein</fullName>
    </submittedName>
</protein>
<evidence type="ECO:0000313" key="1">
    <source>
        <dbReference type="EMBL" id="TGD75122.1"/>
    </source>
</evidence>
<sequence>MSAVNGAAPTQQVYADALRERMELERPTIAALRSTLVGEMQRFGFDDLAEALGERLVNPELRKDSFDGSVSLFAEWRTPSGALLGYLLIHGGGQVYAEFDVLRPHPSRAQWVIEAMTAWGQADNIKAEPRLLPALGD</sequence>
<reference evidence="1 2" key="1">
    <citation type="submission" date="2019-04" db="EMBL/GenBank/DDBJ databases">
        <title>Taxonomy of novel Haliea sp. from mangrove soil of West Coast of India.</title>
        <authorList>
            <person name="Verma A."/>
            <person name="Kumar P."/>
            <person name="Krishnamurthi S."/>
        </authorList>
    </citation>
    <scope>NUCLEOTIDE SEQUENCE [LARGE SCALE GENOMIC DNA]</scope>
    <source>
        <strain evidence="1 2">SAOS-164</strain>
    </source>
</reference>
<organism evidence="1 2">
    <name type="scientific">Mangrovimicrobium sediminis</name>
    <dbReference type="NCBI Taxonomy" id="2562682"/>
    <lineage>
        <taxon>Bacteria</taxon>
        <taxon>Pseudomonadati</taxon>
        <taxon>Pseudomonadota</taxon>
        <taxon>Gammaproteobacteria</taxon>
        <taxon>Cellvibrionales</taxon>
        <taxon>Halieaceae</taxon>
        <taxon>Mangrovimicrobium</taxon>
    </lineage>
</organism>
<keyword evidence="2" id="KW-1185">Reference proteome</keyword>
<comment type="caution">
    <text evidence="1">The sequence shown here is derived from an EMBL/GenBank/DDBJ whole genome shotgun (WGS) entry which is preliminary data.</text>
</comment>
<dbReference type="OrthoDB" id="6088711at2"/>
<evidence type="ECO:0000313" key="2">
    <source>
        <dbReference type="Proteomes" id="UP000298050"/>
    </source>
</evidence>
<dbReference type="AlphaFoldDB" id="A0A4Z0M624"/>
<accession>A0A4Z0M624</accession>